<proteinExistence type="predicted"/>
<sequence length="158" mass="18188">MANVWNFLFLNGEFAPRTYILEGMTLQQVGTRPTGASHSIYEELWHTAFWQRIVLERDEEAIKRWEEDDLFPPSPEPADEAAWQMLVNSFLASSERAVELAQDEVWLNTEAGADNPGFTWRNALEQLAVHNAYHLGKIVLLRQLLGCWTPRPKPNQPQ</sequence>
<accession>A0ABY5YGF1</accession>
<keyword evidence="3" id="KW-1185">Reference proteome</keyword>
<evidence type="ECO:0000313" key="3">
    <source>
        <dbReference type="Proteomes" id="UP001060261"/>
    </source>
</evidence>
<dbReference type="SUPFAM" id="SSF109854">
    <property type="entry name" value="DinB/YfiT-like putative metalloenzymes"/>
    <property type="match status" value="1"/>
</dbReference>
<feature type="domain" description="DinB-like" evidence="1">
    <location>
        <begin position="20"/>
        <end position="136"/>
    </location>
</feature>
<organism evidence="2 3">
    <name type="scientific">Deinococcus rubellus</name>
    <dbReference type="NCBI Taxonomy" id="1889240"/>
    <lineage>
        <taxon>Bacteria</taxon>
        <taxon>Thermotogati</taxon>
        <taxon>Deinococcota</taxon>
        <taxon>Deinococci</taxon>
        <taxon>Deinococcales</taxon>
        <taxon>Deinococcaceae</taxon>
        <taxon>Deinococcus</taxon>
    </lineage>
</organism>
<gene>
    <name evidence="2" type="ORF">N0D28_00155</name>
</gene>
<dbReference type="Pfam" id="PF12867">
    <property type="entry name" value="DinB_2"/>
    <property type="match status" value="1"/>
</dbReference>
<dbReference type="Proteomes" id="UP001060261">
    <property type="component" value="Chromosome"/>
</dbReference>
<name>A0ABY5YGF1_9DEIO</name>
<reference evidence="2" key="1">
    <citation type="submission" date="2022-09" db="EMBL/GenBank/DDBJ databases">
        <title>genome sequence of Deinococcus rubellus.</title>
        <authorList>
            <person name="Srinivasan S."/>
        </authorList>
    </citation>
    <scope>NUCLEOTIDE SEQUENCE</scope>
    <source>
        <strain evidence="2">Ant6</strain>
    </source>
</reference>
<dbReference type="EMBL" id="CP104213">
    <property type="protein sequence ID" value="UWX64129.1"/>
    <property type="molecule type" value="Genomic_DNA"/>
</dbReference>
<dbReference type="RefSeq" id="WP_260560404.1">
    <property type="nucleotide sequence ID" value="NZ_BAABEC010000020.1"/>
</dbReference>
<protein>
    <submittedName>
        <fullName evidence="2">DinB family protein</fullName>
    </submittedName>
</protein>
<evidence type="ECO:0000259" key="1">
    <source>
        <dbReference type="Pfam" id="PF12867"/>
    </source>
</evidence>
<dbReference type="Gene3D" id="1.20.120.450">
    <property type="entry name" value="dinb family like domain"/>
    <property type="match status" value="1"/>
</dbReference>
<dbReference type="InterPro" id="IPR034660">
    <property type="entry name" value="DinB/YfiT-like"/>
</dbReference>
<dbReference type="InterPro" id="IPR024775">
    <property type="entry name" value="DinB-like"/>
</dbReference>
<evidence type="ECO:0000313" key="2">
    <source>
        <dbReference type="EMBL" id="UWX64129.1"/>
    </source>
</evidence>